<dbReference type="InterPro" id="IPR034727">
    <property type="entry name" value="Kintoun"/>
</dbReference>
<feature type="compositionally biased region" description="Basic and acidic residues" evidence="4">
    <location>
        <begin position="282"/>
        <end position="295"/>
    </location>
</feature>
<feature type="region of interest" description="Disordered" evidence="4">
    <location>
        <begin position="415"/>
        <end position="479"/>
    </location>
</feature>
<keyword evidence="2 3" id="KW-0963">Cytoplasm</keyword>
<dbReference type="InterPro" id="IPR050734">
    <property type="entry name" value="PIH1/Kintoun_subfamily"/>
</dbReference>
<feature type="region of interest" description="Disordered" evidence="4">
    <location>
        <begin position="605"/>
        <end position="686"/>
    </location>
</feature>
<feature type="compositionally biased region" description="Basic and acidic residues" evidence="4">
    <location>
        <begin position="415"/>
        <end position="443"/>
    </location>
</feature>
<feature type="compositionally biased region" description="Acidic residues" evidence="4">
    <location>
        <begin position="667"/>
        <end position="681"/>
    </location>
</feature>
<evidence type="ECO:0000256" key="2">
    <source>
        <dbReference type="ARBA" id="ARBA00022490"/>
    </source>
</evidence>
<reference evidence="7" key="1">
    <citation type="submission" date="2021-01" db="EMBL/GenBank/DDBJ databases">
        <authorList>
            <person name="Corre E."/>
            <person name="Pelletier E."/>
            <person name="Niang G."/>
            <person name="Scheremetjew M."/>
            <person name="Finn R."/>
            <person name="Kale V."/>
            <person name="Holt S."/>
            <person name="Cochrane G."/>
            <person name="Meng A."/>
            <person name="Brown T."/>
            <person name="Cohen L."/>
        </authorList>
    </citation>
    <scope>NUCLEOTIDE SEQUENCE</scope>
    <source>
        <strain evidence="7">CCMP443</strain>
    </source>
</reference>
<evidence type="ECO:0000256" key="1">
    <source>
        <dbReference type="ARBA" id="ARBA00004496"/>
    </source>
</evidence>
<dbReference type="PANTHER" id="PTHR22997:SF0">
    <property type="entry name" value="PIH1 DOMAIN-CONTAINING PROTEIN 1"/>
    <property type="match status" value="1"/>
</dbReference>
<feature type="domain" description="PIH1 N-terminal" evidence="5">
    <location>
        <begin position="88"/>
        <end position="264"/>
    </location>
</feature>
<evidence type="ECO:0000259" key="5">
    <source>
        <dbReference type="Pfam" id="PF08190"/>
    </source>
</evidence>
<dbReference type="SUPFAM" id="SSF49764">
    <property type="entry name" value="HSP20-like chaperones"/>
    <property type="match status" value="1"/>
</dbReference>
<feature type="region of interest" description="Disordered" evidence="4">
    <location>
        <begin position="714"/>
        <end position="741"/>
    </location>
</feature>
<dbReference type="InterPro" id="IPR008978">
    <property type="entry name" value="HSP20-like_chaperone"/>
</dbReference>
<sequence length="769" mass="85079">MASHDGLNTANLEKCDVDMSKMSKEDRIREAEILSKASAEDLKDMFDHFKSTDKRKELEMTEAEAKRIEECMDKPEFMGLFREYVKDISDPDNMEEYDQYIRQLEEEGEIPEDEEVVRPEKGFCLKTKTHDVNGKVFVNICGTDACPPPSQEAGVAREPGSTGDPGKGTHWSIPYIYTSCRMDQDKEGQPCHVYDILFHLDTIKIAEKDARFRALVTQTALESLEEAGKLKLKDPKTGKYDFKILTNMKYKGKVIRPHKLKKDRKVAPKKEEKKTQAKPQAKKPEKPKQPEDPTKPKVTLVHRGEFEMHSLLQAHGKIGAPVSSRPKQLVARIDLPLMKSAADMDLETRGGYLELEVPGIYSLKQKLPFPVDEASGDAKYNKTLKQLTVTLDVLPWEPEELKEEIARAEAEAEEKRLEEEKRRKEEEAAAELKRKQDEEDAKRAVPKGFLNNGGKKAKQPVAAEEARVGEAASGGEGKGEMKRVLIEEVDEGEGEIEGDAGVPAAPAEKEGGTPPLNFRQNEQNVTMIVRVGGVDASSVGIRYTRSKVVLDFAADGKDGRVRYRHTVHTYGDIEPPHCRHDVSGTNMVVILRKVVADKWATFVGEERPDEAPAPAPAAPPPEKGEGQGEQGQEGGGNGGAKHKDRADEDAKPAEAPSAAPGGKEEEVAAVEEEGAGDDEDFSASKAFRGSRDGFVYKMGERGLGYYRDVYSPPATKAPTEEEDKENIGGAEVRDAAEEAKRAQADGVMDAYKQALPKLGFANHLMFELD</sequence>
<proteinExistence type="inferred from homology"/>
<feature type="compositionally biased region" description="Pro residues" evidence="4">
    <location>
        <begin position="611"/>
        <end position="621"/>
    </location>
</feature>
<gene>
    <name evidence="7" type="ORF">HTEP1355_LOCUS10696</name>
</gene>
<evidence type="ECO:0000259" key="6">
    <source>
        <dbReference type="Pfam" id="PF18201"/>
    </source>
</evidence>
<evidence type="ECO:0000256" key="4">
    <source>
        <dbReference type="SAM" id="MobiDB-lite"/>
    </source>
</evidence>
<dbReference type="Pfam" id="PF18201">
    <property type="entry name" value="PIH1_CS"/>
    <property type="match status" value="1"/>
</dbReference>
<feature type="compositionally biased region" description="Gly residues" evidence="4">
    <location>
        <begin position="627"/>
        <end position="639"/>
    </location>
</feature>
<comment type="subcellular location">
    <subcellularLocation>
        <location evidence="1 3">Cytoplasm</location>
    </subcellularLocation>
</comment>
<dbReference type="Pfam" id="PF08190">
    <property type="entry name" value="PIH1"/>
    <property type="match status" value="1"/>
</dbReference>
<feature type="region of interest" description="Disordered" evidence="4">
    <location>
        <begin position="256"/>
        <end position="296"/>
    </location>
</feature>
<dbReference type="GO" id="GO:0005737">
    <property type="term" value="C:cytoplasm"/>
    <property type="evidence" value="ECO:0007669"/>
    <property type="project" value="UniProtKB-SubCell"/>
</dbReference>
<dbReference type="GO" id="GO:0070286">
    <property type="term" value="P:axonemal dynein complex assembly"/>
    <property type="evidence" value="ECO:0007669"/>
    <property type="project" value="UniProtKB-UniRule"/>
</dbReference>
<dbReference type="Gene3D" id="2.60.40.790">
    <property type="match status" value="1"/>
</dbReference>
<feature type="compositionally biased region" description="Basic and acidic residues" evidence="4">
    <location>
        <begin position="731"/>
        <end position="741"/>
    </location>
</feature>
<accession>A0A7S0VUV5</accession>
<dbReference type="InterPro" id="IPR041442">
    <property type="entry name" value="PIH1D1/2/3_CS-like"/>
</dbReference>
<dbReference type="HAMAP" id="MF_03069">
    <property type="entry name" value="Kintoun"/>
    <property type="match status" value="1"/>
</dbReference>
<feature type="compositionally biased region" description="Basic and acidic residues" evidence="4">
    <location>
        <begin position="265"/>
        <end position="275"/>
    </location>
</feature>
<organism evidence="7">
    <name type="scientific">Hemiselmis tepida</name>
    <dbReference type="NCBI Taxonomy" id="464990"/>
    <lineage>
        <taxon>Eukaryota</taxon>
        <taxon>Cryptophyceae</taxon>
        <taxon>Cryptomonadales</taxon>
        <taxon>Hemiselmidaceae</taxon>
        <taxon>Hemiselmis</taxon>
    </lineage>
</organism>
<dbReference type="InterPro" id="IPR012981">
    <property type="entry name" value="PIH1_N"/>
</dbReference>
<dbReference type="GO" id="GO:0060285">
    <property type="term" value="P:cilium-dependent cell motility"/>
    <property type="evidence" value="ECO:0007669"/>
    <property type="project" value="UniProtKB-UniRule"/>
</dbReference>
<feature type="domain" description="PIH1D1/2/3 CS-like" evidence="6">
    <location>
        <begin position="294"/>
        <end position="394"/>
    </location>
</feature>
<dbReference type="EMBL" id="HBFN01018277">
    <property type="protein sequence ID" value="CAD8797056.1"/>
    <property type="molecule type" value="Transcribed_RNA"/>
</dbReference>
<comment type="similarity">
    <text evidence="3">Belongs to the PIH1 family. Kintoun subfamily.</text>
</comment>
<evidence type="ECO:0000256" key="3">
    <source>
        <dbReference type="HAMAP-Rule" id="MF_03069"/>
    </source>
</evidence>
<name>A0A7S0VUV5_9CRYP</name>
<dbReference type="PANTHER" id="PTHR22997">
    <property type="entry name" value="PIH1 DOMAIN-CONTAINING PROTEIN 1"/>
    <property type="match status" value="1"/>
</dbReference>
<dbReference type="AlphaFoldDB" id="A0A7S0VUV5"/>
<evidence type="ECO:0000313" key="7">
    <source>
        <dbReference type="EMBL" id="CAD8797056.1"/>
    </source>
</evidence>
<protein>
    <recommendedName>
        <fullName evidence="3">Protein kintoun</fullName>
    </recommendedName>
    <alternativeName>
        <fullName evidence="3">Dynein assembly factor 2, axonemal homolog</fullName>
    </alternativeName>
</protein>
<comment type="function">
    <text evidence="3">Required for cytoplasmic pre-assembly of axonemal dyneins, thereby playing a central role in motility in cilia and flagella. Involved in pre-assembly of dynein arm complexes in the cytoplasm before intraflagellar transport loads them for the ciliary compartment.</text>
</comment>